<name>A0ABV8M0N9_9ACTN</name>
<feature type="transmembrane region" description="Helical" evidence="1">
    <location>
        <begin position="7"/>
        <end position="25"/>
    </location>
</feature>
<proteinExistence type="predicted"/>
<evidence type="ECO:0000313" key="2">
    <source>
        <dbReference type="EMBL" id="MFC4136303.1"/>
    </source>
</evidence>
<feature type="transmembrane region" description="Helical" evidence="1">
    <location>
        <begin position="153"/>
        <end position="174"/>
    </location>
</feature>
<evidence type="ECO:0000256" key="1">
    <source>
        <dbReference type="SAM" id="Phobius"/>
    </source>
</evidence>
<sequence length="533" mass="57461">MRIRRPLAIGAAVFAVLVLVLLMIAPDESVRLTPAAFVRLPIDLIVGLGLILVLPPKARRVAVPVIGVLLGVLAVLKILSLGFSTVLDRPFDPVADWSFLGSGATYLRLSSGRPVEIAAIVGAILLGLLVLVLAVVAFRSLARVSVEHRTPAAATLGVLAVGWVILAITGAQLVTAVPVAGRDGYDRVRQVTSGIEDQRQFIAALKQDRFRDVPPDQLLTGLRGKDVVFAIVESYGRTALEHPEIAPQIDQVLADGTARLARAGYAARSGYLTSPVVGGGSWLADSTLLSGLWVDNQQRYDTLTASDRLTLTSAFAKTGGRSVAVMPATVAGFPEGEFFGYDQVYASKDLAYKGPLYAFAMMPDQYTLSQFQQRERSKADRPPVMAVIPLISSHAPWEPVPTLRPWDQVGDGSTFEEKPGAGDSADLVIHRDPARLRKDYRTAITYSLETIISYVETYGDDNLVLVFLGDHQPAPAVTGPGAGHDVPITIVARDRALLDRTASWGWTDGLRPAPTAPVWPMDQFRDRFLTAFS</sequence>
<dbReference type="Gene3D" id="3.40.720.10">
    <property type="entry name" value="Alkaline Phosphatase, subunit A"/>
    <property type="match status" value="1"/>
</dbReference>
<dbReference type="EMBL" id="JBHSAY010000029">
    <property type="protein sequence ID" value="MFC4136303.1"/>
    <property type="molecule type" value="Genomic_DNA"/>
</dbReference>
<comment type="caution">
    <text evidence="2">The sequence shown here is derived from an EMBL/GenBank/DDBJ whole genome shotgun (WGS) entry which is preliminary data.</text>
</comment>
<feature type="transmembrane region" description="Helical" evidence="1">
    <location>
        <begin position="61"/>
        <end position="83"/>
    </location>
</feature>
<dbReference type="Proteomes" id="UP001595816">
    <property type="component" value="Unassembled WGS sequence"/>
</dbReference>
<evidence type="ECO:0000313" key="3">
    <source>
        <dbReference type="Proteomes" id="UP001595816"/>
    </source>
</evidence>
<protein>
    <submittedName>
        <fullName evidence="2">Sulfatase</fullName>
    </submittedName>
</protein>
<keyword evidence="3" id="KW-1185">Reference proteome</keyword>
<dbReference type="SUPFAM" id="SSF53649">
    <property type="entry name" value="Alkaline phosphatase-like"/>
    <property type="match status" value="1"/>
</dbReference>
<feature type="transmembrane region" description="Helical" evidence="1">
    <location>
        <begin position="117"/>
        <end position="141"/>
    </location>
</feature>
<accession>A0ABV8M0N9</accession>
<feature type="transmembrane region" description="Helical" evidence="1">
    <location>
        <begin position="37"/>
        <end position="54"/>
    </location>
</feature>
<reference evidence="3" key="1">
    <citation type="journal article" date="2019" name="Int. J. Syst. Evol. Microbiol.">
        <title>The Global Catalogue of Microorganisms (GCM) 10K type strain sequencing project: providing services to taxonomists for standard genome sequencing and annotation.</title>
        <authorList>
            <consortium name="The Broad Institute Genomics Platform"/>
            <consortium name="The Broad Institute Genome Sequencing Center for Infectious Disease"/>
            <person name="Wu L."/>
            <person name="Ma J."/>
        </authorList>
    </citation>
    <scope>NUCLEOTIDE SEQUENCE [LARGE SCALE GENOMIC DNA]</scope>
    <source>
        <strain evidence="3">CGMCC 4.7289</strain>
    </source>
</reference>
<dbReference type="RefSeq" id="WP_253751108.1">
    <property type="nucleotide sequence ID" value="NZ_JAMZDZ010000001.1"/>
</dbReference>
<organism evidence="2 3">
    <name type="scientific">Hamadaea flava</name>
    <dbReference type="NCBI Taxonomy" id="1742688"/>
    <lineage>
        <taxon>Bacteria</taxon>
        <taxon>Bacillati</taxon>
        <taxon>Actinomycetota</taxon>
        <taxon>Actinomycetes</taxon>
        <taxon>Micromonosporales</taxon>
        <taxon>Micromonosporaceae</taxon>
        <taxon>Hamadaea</taxon>
    </lineage>
</organism>
<gene>
    <name evidence="2" type="ORF">ACFOZ4_37335</name>
</gene>
<keyword evidence="1" id="KW-0812">Transmembrane</keyword>
<dbReference type="InterPro" id="IPR017850">
    <property type="entry name" value="Alkaline_phosphatase_core_sf"/>
</dbReference>
<keyword evidence="1" id="KW-1133">Transmembrane helix</keyword>
<keyword evidence="1" id="KW-0472">Membrane</keyword>